<name>A0A0R3LF94_9BRAD</name>
<dbReference type="Proteomes" id="UP000050863">
    <property type="component" value="Unassembled WGS sequence"/>
</dbReference>
<gene>
    <name evidence="1" type="ORF">CQ12_16780</name>
</gene>
<reference evidence="1 2" key="1">
    <citation type="submission" date="2014-03" db="EMBL/GenBank/DDBJ databases">
        <title>Bradyrhizobium valentinum sp. nov., isolated from effective nodules of Lupinus mariae-josephae, a lupine endemic of basic-lime soils in Eastern Spain.</title>
        <authorList>
            <person name="Duran D."/>
            <person name="Rey L."/>
            <person name="Navarro A."/>
            <person name="Busquets A."/>
            <person name="Imperial J."/>
            <person name="Ruiz-Argueso T."/>
        </authorList>
    </citation>
    <scope>NUCLEOTIDE SEQUENCE [LARGE SCALE GENOMIC DNA]</scope>
    <source>
        <strain evidence="1 2">PAC68</strain>
    </source>
</reference>
<proteinExistence type="predicted"/>
<comment type="caution">
    <text evidence="1">The sequence shown here is derived from an EMBL/GenBank/DDBJ whole genome shotgun (WGS) entry which is preliminary data.</text>
</comment>
<sequence length="130" mass="14174">MGADDLVAMQDTFEHANCALQNRYVEDALIPRRCIEAVDTLGTIPASETLGELPLIAAKKTDAKAAAGEYRIVSLRTRINTGQQAGRIMQIEVTELTVNPRRPWAVPTATMATPLARIPIAWRNSIGSMD</sequence>
<protein>
    <submittedName>
        <fullName evidence="1">Uncharacterized protein</fullName>
    </submittedName>
</protein>
<accession>A0A0R3LF94</accession>
<dbReference type="EMBL" id="LLXZ01000113">
    <property type="protein sequence ID" value="KRR06481.1"/>
    <property type="molecule type" value="Genomic_DNA"/>
</dbReference>
<organism evidence="1 2">
    <name type="scientific">Bradyrhizobium jicamae</name>
    <dbReference type="NCBI Taxonomy" id="280332"/>
    <lineage>
        <taxon>Bacteria</taxon>
        <taxon>Pseudomonadati</taxon>
        <taxon>Pseudomonadota</taxon>
        <taxon>Alphaproteobacteria</taxon>
        <taxon>Hyphomicrobiales</taxon>
        <taxon>Nitrobacteraceae</taxon>
        <taxon>Bradyrhizobium</taxon>
    </lineage>
</organism>
<keyword evidence="2" id="KW-1185">Reference proteome</keyword>
<evidence type="ECO:0000313" key="2">
    <source>
        <dbReference type="Proteomes" id="UP000050863"/>
    </source>
</evidence>
<evidence type="ECO:0000313" key="1">
    <source>
        <dbReference type="EMBL" id="KRR06481.1"/>
    </source>
</evidence>
<dbReference type="AlphaFoldDB" id="A0A0R3LF94"/>